<accession>A0ABX7BEA5</accession>
<dbReference type="Proteomes" id="UP000595197">
    <property type="component" value="Plasmid pTT6-1"/>
</dbReference>
<geneLocation type="plasmid" evidence="2 3">
    <name>pTT6-1</name>
</geneLocation>
<gene>
    <name evidence="2" type="ORF">IGS68_30150</name>
</gene>
<reference evidence="2" key="1">
    <citation type="submission" date="2021-02" db="EMBL/GenBank/DDBJ databases">
        <title>Skermanella TT6 skin isolate.</title>
        <authorList>
            <person name="Lee K."/>
            <person name="Ganzorig M."/>
        </authorList>
    </citation>
    <scope>NUCLEOTIDE SEQUENCE</scope>
    <source>
        <strain evidence="2">TT6</strain>
    </source>
</reference>
<keyword evidence="3" id="KW-1185">Reference proteome</keyword>
<protein>
    <submittedName>
        <fullName evidence="2">Uncharacterized protein</fullName>
    </submittedName>
</protein>
<feature type="region of interest" description="Disordered" evidence="1">
    <location>
        <begin position="86"/>
        <end position="124"/>
    </location>
</feature>
<name>A0ABX7BEA5_9PROT</name>
<organism evidence="2 3">
    <name type="scientific">Skermanella cutis</name>
    <dbReference type="NCBI Taxonomy" id="2775420"/>
    <lineage>
        <taxon>Bacteria</taxon>
        <taxon>Pseudomonadati</taxon>
        <taxon>Pseudomonadota</taxon>
        <taxon>Alphaproteobacteria</taxon>
        <taxon>Rhodospirillales</taxon>
        <taxon>Azospirillaceae</taxon>
        <taxon>Skermanella</taxon>
    </lineage>
</organism>
<proteinExistence type="predicted"/>
<dbReference type="RefSeq" id="WP_201081857.1">
    <property type="nucleotide sequence ID" value="NZ_CP067421.1"/>
</dbReference>
<keyword evidence="2" id="KW-0614">Plasmid</keyword>
<evidence type="ECO:0000256" key="1">
    <source>
        <dbReference type="SAM" id="MobiDB-lite"/>
    </source>
</evidence>
<dbReference type="EMBL" id="CP067421">
    <property type="protein sequence ID" value="QQP92726.1"/>
    <property type="molecule type" value="Genomic_DNA"/>
</dbReference>
<sequence length="142" mass="15502">MRAEADPELEAIAGIARSASRRSPLYRWLHARHDAFAALIREDRPGWQALAGGFAGLGLLSPEGRPLTPEAVRHTWWRVRRDVAASRRAAPPACRRDAVRTGPPSVAAPESPVTDRAAPGPDADDVLARFRSKVNERSGRRA</sequence>
<evidence type="ECO:0000313" key="3">
    <source>
        <dbReference type="Proteomes" id="UP000595197"/>
    </source>
</evidence>
<evidence type="ECO:0000313" key="2">
    <source>
        <dbReference type="EMBL" id="QQP92726.1"/>
    </source>
</evidence>